<keyword evidence="4" id="KW-1185">Reference proteome</keyword>
<sequence length="95" mass="10387">MKSRLSIAVLIVLTMCLVGGSLVASGAFAHATSGDQPRTVTVFVDATFGMRKNHMARKLTKSEAEYAAKGYRFAQMVAYNENGDLEGFFVTYVRD</sequence>
<name>A0A099CUM1_9GAMM</name>
<comment type="caution">
    <text evidence="2">The sequence shown here is derived from an EMBL/GenBank/DDBJ whole genome shotgun (WGS) entry which is preliminary data.</text>
</comment>
<dbReference type="EMBL" id="JACHET010000001">
    <property type="protein sequence ID" value="MBB6182761.1"/>
    <property type="molecule type" value="Genomic_DNA"/>
</dbReference>
<dbReference type="Proteomes" id="UP000560000">
    <property type="component" value="Unassembled WGS sequence"/>
</dbReference>
<evidence type="ECO:0000313" key="3">
    <source>
        <dbReference type="EMBL" id="MBB6182761.1"/>
    </source>
</evidence>
<feature type="signal peptide" evidence="1">
    <location>
        <begin position="1"/>
        <end position="31"/>
    </location>
</feature>
<reference evidence="2 4" key="1">
    <citation type="submission" date="2014-09" db="EMBL/GenBank/DDBJ databases">
        <title>Xanthomonadaceae 3.5X direct submission.</title>
        <authorList>
            <person name="Fang T."/>
            <person name="Wang H."/>
        </authorList>
    </citation>
    <scope>NUCLEOTIDE SEQUENCE [LARGE SCALE GENOMIC DNA]</scope>
    <source>
        <strain evidence="2 4">3.5X</strain>
    </source>
</reference>
<dbReference type="RefSeq" id="WP_043101642.1">
    <property type="nucleotide sequence ID" value="NZ_JACHET010000001.1"/>
</dbReference>
<dbReference type="HOGENOM" id="CLU_2370084_0_0_6"/>
<evidence type="ECO:0000313" key="2">
    <source>
        <dbReference type="EMBL" id="KGI77327.1"/>
    </source>
</evidence>
<gene>
    <name evidence="3" type="ORF">HNQ86_000106</name>
    <name evidence="2" type="ORF">LF63_0110605</name>
</gene>
<dbReference type="OrthoDB" id="5957597at2"/>
<feature type="chain" id="PRO_5035986738" evidence="1">
    <location>
        <begin position="32"/>
        <end position="95"/>
    </location>
</feature>
<dbReference type="Proteomes" id="UP000029708">
    <property type="component" value="Unassembled WGS sequence"/>
</dbReference>
<evidence type="ECO:0000256" key="1">
    <source>
        <dbReference type="SAM" id="SignalP"/>
    </source>
</evidence>
<evidence type="ECO:0000313" key="5">
    <source>
        <dbReference type="Proteomes" id="UP000560000"/>
    </source>
</evidence>
<protein>
    <submittedName>
        <fullName evidence="2">Uncharacterized protein</fullName>
    </submittedName>
</protein>
<accession>A0A099CUM1</accession>
<reference evidence="3 5" key="2">
    <citation type="submission" date="2020-08" db="EMBL/GenBank/DDBJ databases">
        <title>Genomic Encyclopedia of Type Strains, Phase IV (KMG-IV): sequencing the most valuable type-strain genomes for metagenomic binning, comparative biology and taxonomic classification.</title>
        <authorList>
            <person name="Goeker M."/>
        </authorList>
    </citation>
    <scope>NUCLEOTIDE SEQUENCE [LARGE SCALE GENOMIC DNA]</scope>
    <source>
        <strain evidence="3 5">DSM 107085</strain>
    </source>
</reference>
<keyword evidence="1" id="KW-0732">Signal</keyword>
<dbReference type="AlphaFoldDB" id="A0A099CUM1"/>
<dbReference type="EMBL" id="JROI01000012">
    <property type="protein sequence ID" value="KGI77327.1"/>
    <property type="molecule type" value="Genomic_DNA"/>
</dbReference>
<evidence type="ECO:0000313" key="4">
    <source>
        <dbReference type="Proteomes" id="UP000029708"/>
    </source>
</evidence>
<organism evidence="2 4">
    <name type="scientific">Oleiagrimonas soli</name>
    <dbReference type="NCBI Taxonomy" id="1543381"/>
    <lineage>
        <taxon>Bacteria</taxon>
        <taxon>Pseudomonadati</taxon>
        <taxon>Pseudomonadota</taxon>
        <taxon>Gammaproteobacteria</taxon>
        <taxon>Lysobacterales</taxon>
        <taxon>Rhodanobacteraceae</taxon>
        <taxon>Oleiagrimonas</taxon>
    </lineage>
</organism>
<proteinExistence type="predicted"/>